<dbReference type="HOGENOM" id="CLU_165432_0_0_9"/>
<gene>
    <name evidence="2" type="ordered locus">MPTP_1449</name>
</gene>
<keyword evidence="3" id="KW-1185">Reference proteome</keyword>
<dbReference type="RefSeq" id="WP_013774314.1">
    <property type="nucleotide sequence ID" value="NC_015516.1"/>
</dbReference>
<proteinExistence type="predicted"/>
<keyword evidence="1" id="KW-0472">Membrane</keyword>
<organism evidence="2 3">
    <name type="scientific">Melissococcus plutonius (strain ATCC 35311 / DSM 29964 / CIP 104052 / LMG 20360 / NCIMB 702443)</name>
    <dbReference type="NCBI Taxonomy" id="940190"/>
    <lineage>
        <taxon>Bacteria</taxon>
        <taxon>Bacillati</taxon>
        <taxon>Bacillota</taxon>
        <taxon>Bacilli</taxon>
        <taxon>Lactobacillales</taxon>
        <taxon>Enterococcaceae</taxon>
        <taxon>Melissococcus</taxon>
    </lineage>
</organism>
<dbReference type="KEGG" id="mps:MPTP_1449"/>
<evidence type="ECO:0000313" key="3">
    <source>
        <dbReference type="Proteomes" id="UP000008456"/>
    </source>
</evidence>
<reference key="2">
    <citation type="submission" date="2011-04" db="EMBL/GenBank/DDBJ databases">
        <title>Whole genome sequence of Melissococcus plutonius ATCC 35311.</title>
        <authorList>
            <person name="Okumura K."/>
            <person name="Arai R."/>
            <person name="Osaki M."/>
            <person name="Okura M."/>
            <person name="Kirikae T."/>
            <person name="Takamatsu D."/>
            <person name="Akiyama T."/>
        </authorList>
    </citation>
    <scope>NUCLEOTIDE SEQUENCE</scope>
    <source>
        <strain>ATCC 35311</strain>
    </source>
</reference>
<feature type="transmembrane region" description="Helical" evidence="1">
    <location>
        <begin position="30"/>
        <end position="47"/>
    </location>
</feature>
<name>F3YBK0_MELPT</name>
<keyword evidence="1" id="KW-1133">Transmembrane helix</keyword>
<dbReference type="Proteomes" id="UP000008456">
    <property type="component" value="Chromosome"/>
</dbReference>
<evidence type="ECO:0000256" key="1">
    <source>
        <dbReference type="SAM" id="Phobius"/>
    </source>
</evidence>
<dbReference type="EMBL" id="AP012200">
    <property type="protein sequence ID" value="BAK21878.1"/>
    <property type="molecule type" value="Genomic_DNA"/>
</dbReference>
<sequence length="114" mass="12338">MAVSWFVVIDSAFNESFKGKGGATQSTATFFYVMVGIGLILHLIAISKSKKAGISIIGHILGIIGCALFVYTMLLALPSFILLILAAVYTLMQKNSDNFSVKVEETTNIEEESK</sequence>
<feature type="transmembrane region" description="Helical" evidence="1">
    <location>
        <begin position="59"/>
        <end position="92"/>
    </location>
</feature>
<accession>F3YBK0</accession>
<dbReference type="STRING" id="940190.MPTP_1449"/>
<evidence type="ECO:0000313" key="2">
    <source>
        <dbReference type="EMBL" id="BAK21878.1"/>
    </source>
</evidence>
<protein>
    <submittedName>
        <fullName evidence="2">Uncharacterized protein</fullName>
    </submittedName>
</protein>
<dbReference type="AlphaFoldDB" id="F3YBK0"/>
<reference evidence="2 3" key="1">
    <citation type="journal article" date="2011" name="J. Bacteriol.">
        <title>Complete genome sequence of Melissococcus plutonius ATCC 35311.</title>
        <authorList>
            <person name="Okumura K."/>
            <person name="Arai R."/>
            <person name="Okura M."/>
            <person name="Kirikae T."/>
            <person name="Takamatsu D."/>
            <person name="Osaki M."/>
            <person name="Miyoshi-Akiyama T."/>
        </authorList>
    </citation>
    <scope>NUCLEOTIDE SEQUENCE [LARGE SCALE GENOMIC DNA]</scope>
    <source>
        <strain evidence="3">ATCC 35311 / CIP 104052 / LMG 20360 / NCIMB 702443</strain>
    </source>
</reference>
<keyword evidence="1" id="KW-0812">Transmembrane</keyword>